<gene>
    <name evidence="1" type="ORF">CEXT_260841</name>
</gene>
<dbReference type="EMBL" id="BPLR01015453">
    <property type="protein sequence ID" value="GIY76238.1"/>
    <property type="molecule type" value="Genomic_DNA"/>
</dbReference>
<proteinExistence type="predicted"/>
<comment type="caution">
    <text evidence="1">The sequence shown here is derived from an EMBL/GenBank/DDBJ whole genome shotgun (WGS) entry which is preliminary data.</text>
</comment>
<protein>
    <submittedName>
        <fullName evidence="1">Uncharacterized protein</fullName>
    </submittedName>
</protein>
<dbReference type="Proteomes" id="UP001054945">
    <property type="component" value="Unassembled WGS sequence"/>
</dbReference>
<name>A0AAV4W1F6_CAEEX</name>
<reference evidence="1 2" key="1">
    <citation type="submission" date="2021-06" db="EMBL/GenBank/DDBJ databases">
        <title>Caerostris extrusa draft genome.</title>
        <authorList>
            <person name="Kono N."/>
            <person name="Arakawa K."/>
        </authorList>
    </citation>
    <scope>NUCLEOTIDE SEQUENCE [LARGE SCALE GENOMIC DNA]</scope>
</reference>
<accession>A0AAV4W1F6</accession>
<evidence type="ECO:0000313" key="1">
    <source>
        <dbReference type="EMBL" id="GIY76238.1"/>
    </source>
</evidence>
<keyword evidence="2" id="KW-1185">Reference proteome</keyword>
<sequence length="87" mass="9486">MKGGPALERRSQVVGGLSVPMKRLLLQVWDHCFSLPTRHALLFYMEGMQALLLSVGSADGDGLVPIHLADRGSGEGRDCVFSKGDFW</sequence>
<evidence type="ECO:0000313" key="2">
    <source>
        <dbReference type="Proteomes" id="UP001054945"/>
    </source>
</evidence>
<dbReference type="AlphaFoldDB" id="A0AAV4W1F6"/>
<organism evidence="1 2">
    <name type="scientific">Caerostris extrusa</name>
    <name type="common">Bark spider</name>
    <name type="synonym">Caerostris bankana</name>
    <dbReference type="NCBI Taxonomy" id="172846"/>
    <lineage>
        <taxon>Eukaryota</taxon>
        <taxon>Metazoa</taxon>
        <taxon>Ecdysozoa</taxon>
        <taxon>Arthropoda</taxon>
        <taxon>Chelicerata</taxon>
        <taxon>Arachnida</taxon>
        <taxon>Araneae</taxon>
        <taxon>Araneomorphae</taxon>
        <taxon>Entelegynae</taxon>
        <taxon>Araneoidea</taxon>
        <taxon>Araneidae</taxon>
        <taxon>Caerostris</taxon>
    </lineage>
</organism>